<gene>
    <name evidence="1" type="ORF">A8708_04520</name>
</gene>
<dbReference type="Proteomes" id="UP000078454">
    <property type="component" value="Unassembled WGS sequence"/>
</dbReference>
<reference evidence="1 2" key="1">
    <citation type="submission" date="2016-05" db="EMBL/GenBank/DDBJ databases">
        <title>Paenibacillus sp. 1ZS3-15 nov., isolated from the rhizosphere soil.</title>
        <authorList>
            <person name="Zhang X.X."/>
            <person name="Zhang J."/>
        </authorList>
    </citation>
    <scope>NUCLEOTIDE SEQUENCE [LARGE SCALE GENOMIC DNA]</scope>
    <source>
        <strain evidence="1 2">1ZS3-15</strain>
    </source>
</reference>
<protein>
    <recommendedName>
        <fullName evidence="3">Zinc chelation protein SecC</fullName>
    </recommendedName>
</protein>
<organism evidence="1 2">
    <name type="scientific">Paenibacillus oryzisoli</name>
    <dbReference type="NCBI Taxonomy" id="1850517"/>
    <lineage>
        <taxon>Bacteria</taxon>
        <taxon>Bacillati</taxon>
        <taxon>Bacillota</taxon>
        <taxon>Bacilli</taxon>
        <taxon>Bacillales</taxon>
        <taxon>Paenibacillaceae</taxon>
        <taxon>Paenibacillus</taxon>
    </lineage>
</organism>
<dbReference type="Gene3D" id="3.10.450.50">
    <property type="match status" value="1"/>
</dbReference>
<dbReference type="InterPro" id="IPR004027">
    <property type="entry name" value="SEC_C_motif"/>
</dbReference>
<dbReference type="STRING" id="1850517.A8708_04520"/>
<proteinExistence type="predicted"/>
<comment type="caution">
    <text evidence="1">The sequence shown here is derived from an EMBL/GenBank/DDBJ whole genome shotgun (WGS) entry which is preliminary data.</text>
</comment>
<dbReference type="Pfam" id="PF02810">
    <property type="entry name" value="SEC-C"/>
    <property type="match status" value="1"/>
</dbReference>
<sequence length="175" mass="20587">MIGDITIGNGQKRNEICICGSGKKYKRCCINKNVNFPFKFIHASKQSPEPNLGIVPSLEFQGQRVRTIWSTLYFRPLRETFQEFLILMAFRNTYGKEFHENQVSLPSDKRHVTFKWWEAYCRWGFKNINNFVETENGKIYYGTSTGEIQSLLQHAYDLFYLQIVNRLPEFFISSS</sequence>
<dbReference type="RefSeq" id="WP_068668317.1">
    <property type="nucleotide sequence ID" value="NZ_LYPB01000083.1"/>
</dbReference>
<accession>A0A198A318</accession>
<dbReference type="AlphaFoldDB" id="A0A198A318"/>
<evidence type="ECO:0000313" key="1">
    <source>
        <dbReference type="EMBL" id="OAS15421.1"/>
    </source>
</evidence>
<dbReference type="SUPFAM" id="SSF103642">
    <property type="entry name" value="Sec-C motif"/>
    <property type="match status" value="1"/>
</dbReference>
<evidence type="ECO:0008006" key="3">
    <source>
        <dbReference type="Google" id="ProtNLM"/>
    </source>
</evidence>
<name>A0A198A318_9BACL</name>
<keyword evidence="2" id="KW-1185">Reference proteome</keyword>
<dbReference type="OrthoDB" id="6399948at2"/>
<dbReference type="EMBL" id="LYPB01000083">
    <property type="protein sequence ID" value="OAS15421.1"/>
    <property type="molecule type" value="Genomic_DNA"/>
</dbReference>
<evidence type="ECO:0000313" key="2">
    <source>
        <dbReference type="Proteomes" id="UP000078454"/>
    </source>
</evidence>